<evidence type="ECO:0000313" key="3">
    <source>
        <dbReference type="Proteomes" id="UP000064967"/>
    </source>
</evidence>
<keyword evidence="1" id="KW-0472">Membrane</keyword>
<proteinExistence type="predicted"/>
<name>A0A0K1Q1I5_9BACT</name>
<sequence>MTAGVYGVVAGIVKLDDLGLYLGRRTGNGLGSRLQRAIGAGILRVAPSFMKFLSVAGTIAMFLVGGGILTHGIPPLHHGIERIEHMTRGWGSGIGALGSHVLEALTGVVGGLLLLAVVTMIKRARLRSAQT</sequence>
<keyword evidence="1" id="KW-0812">Transmembrane</keyword>
<gene>
    <name evidence="2" type="ORF">AKJ09_06160</name>
</gene>
<keyword evidence="3" id="KW-1185">Reference proteome</keyword>
<accession>A0A0K1Q1I5</accession>
<dbReference type="Proteomes" id="UP000064967">
    <property type="component" value="Chromosome"/>
</dbReference>
<feature type="transmembrane region" description="Helical" evidence="1">
    <location>
        <begin position="93"/>
        <end position="118"/>
    </location>
</feature>
<protein>
    <submittedName>
        <fullName evidence="2">Membrane protein, putative</fullName>
    </submittedName>
</protein>
<dbReference type="Pfam" id="PF05661">
    <property type="entry name" value="DUF808"/>
    <property type="match status" value="1"/>
</dbReference>
<dbReference type="InterPro" id="IPR008526">
    <property type="entry name" value="YedI"/>
</dbReference>
<dbReference type="PANTHER" id="PTHR30503">
    <property type="entry name" value="INNER MEMBRANE PROTEIN YEDI"/>
    <property type="match status" value="1"/>
</dbReference>
<evidence type="ECO:0000256" key="1">
    <source>
        <dbReference type="SAM" id="Phobius"/>
    </source>
</evidence>
<dbReference type="EMBL" id="CP012333">
    <property type="protein sequence ID" value="AKU99496.1"/>
    <property type="molecule type" value="Genomic_DNA"/>
</dbReference>
<keyword evidence="1" id="KW-1133">Transmembrane helix</keyword>
<dbReference type="PANTHER" id="PTHR30503:SF3">
    <property type="entry name" value="INNER MEMBRANE PROTEIN YEDI"/>
    <property type="match status" value="1"/>
</dbReference>
<organism evidence="2 3">
    <name type="scientific">Labilithrix luteola</name>
    <dbReference type="NCBI Taxonomy" id="1391654"/>
    <lineage>
        <taxon>Bacteria</taxon>
        <taxon>Pseudomonadati</taxon>
        <taxon>Myxococcota</taxon>
        <taxon>Polyangia</taxon>
        <taxon>Polyangiales</taxon>
        <taxon>Labilitrichaceae</taxon>
        <taxon>Labilithrix</taxon>
    </lineage>
</organism>
<dbReference type="GO" id="GO:0005886">
    <property type="term" value="C:plasma membrane"/>
    <property type="evidence" value="ECO:0007669"/>
    <property type="project" value="TreeGrafter"/>
</dbReference>
<dbReference type="STRING" id="1391654.AKJ09_06160"/>
<reference evidence="2 3" key="1">
    <citation type="submission" date="2015-08" db="EMBL/GenBank/DDBJ databases">
        <authorList>
            <person name="Babu N.S."/>
            <person name="Beckwith C.J."/>
            <person name="Beseler K.G."/>
            <person name="Brison A."/>
            <person name="Carone J.V."/>
            <person name="Caskin T.P."/>
            <person name="Diamond M."/>
            <person name="Durham M.E."/>
            <person name="Foxe J.M."/>
            <person name="Go M."/>
            <person name="Henderson B.A."/>
            <person name="Jones I.B."/>
            <person name="McGettigan J.A."/>
            <person name="Micheletti S.J."/>
            <person name="Nasrallah M.E."/>
            <person name="Ortiz D."/>
            <person name="Piller C.R."/>
            <person name="Privatt S.R."/>
            <person name="Schneider S.L."/>
            <person name="Sharp S."/>
            <person name="Smith T.C."/>
            <person name="Stanton J.D."/>
            <person name="Ullery H.E."/>
            <person name="Wilson R.J."/>
            <person name="Serrano M.G."/>
            <person name="Buck G."/>
            <person name="Lee V."/>
            <person name="Wang Y."/>
            <person name="Carvalho R."/>
            <person name="Voegtly L."/>
            <person name="Shi R."/>
            <person name="Duckworth R."/>
            <person name="Johnson A."/>
            <person name="Loviza R."/>
            <person name="Walstead R."/>
            <person name="Shah Z."/>
            <person name="Kiflezghi M."/>
            <person name="Wade K."/>
            <person name="Ball S.L."/>
            <person name="Bradley K.W."/>
            <person name="Asai D.J."/>
            <person name="Bowman C.A."/>
            <person name="Russell D.A."/>
            <person name="Pope W.H."/>
            <person name="Jacobs-Sera D."/>
            <person name="Hendrix R.W."/>
            <person name="Hatfull G.F."/>
        </authorList>
    </citation>
    <scope>NUCLEOTIDE SEQUENCE [LARGE SCALE GENOMIC DNA]</scope>
    <source>
        <strain evidence="2 3">DSM 27648</strain>
    </source>
</reference>
<dbReference type="PATRIC" id="fig|1391654.3.peg.6247"/>
<dbReference type="AlphaFoldDB" id="A0A0K1Q1I5"/>
<evidence type="ECO:0000313" key="2">
    <source>
        <dbReference type="EMBL" id="AKU99496.1"/>
    </source>
</evidence>
<feature type="transmembrane region" description="Helical" evidence="1">
    <location>
        <begin position="52"/>
        <end position="73"/>
    </location>
</feature>
<dbReference type="KEGG" id="llu:AKJ09_06160"/>